<reference evidence="1 2" key="2">
    <citation type="journal article" date="2019" name="G3 (Bethesda)">
        <title>Hybrid Assembly of the Genome of the Entomopathogenic Nematode Steinernema carpocapsae Identifies the X-Chromosome.</title>
        <authorList>
            <person name="Serra L."/>
            <person name="Macchietto M."/>
            <person name="Macias-Munoz A."/>
            <person name="McGill C.J."/>
            <person name="Rodriguez I.M."/>
            <person name="Rodriguez B."/>
            <person name="Murad R."/>
            <person name="Mortazavi A."/>
        </authorList>
    </citation>
    <scope>NUCLEOTIDE SEQUENCE [LARGE SCALE GENOMIC DNA]</scope>
    <source>
        <strain evidence="1 2">ALL</strain>
    </source>
</reference>
<protein>
    <submittedName>
        <fullName evidence="1">Uncharacterized protein</fullName>
    </submittedName>
</protein>
<reference evidence="1 2" key="1">
    <citation type="journal article" date="2015" name="Genome Biol.">
        <title>Comparative genomics of Steinernema reveals deeply conserved gene regulatory networks.</title>
        <authorList>
            <person name="Dillman A.R."/>
            <person name="Macchietto M."/>
            <person name="Porter C.F."/>
            <person name="Rogers A."/>
            <person name="Williams B."/>
            <person name="Antoshechkin I."/>
            <person name="Lee M.M."/>
            <person name="Goodwin Z."/>
            <person name="Lu X."/>
            <person name="Lewis E.E."/>
            <person name="Goodrich-Blair H."/>
            <person name="Stock S.P."/>
            <person name="Adams B.J."/>
            <person name="Sternberg P.W."/>
            <person name="Mortazavi A."/>
        </authorList>
    </citation>
    <scope>NUCLEOTIDE SEQUENCE [LARGE SCALE GENOMIC DNA]</scope>
    <source>
        <strain evidence="1 2">ALL</strain>
    </source>
</reference>
<evidence type="ECO:0000313" key="2">
    <source>
        <dbReference type="Proteomes" id="UP000298663"/>
    </source>
</evidence>
<keyword evidence="2" id="KW-1185">Reference proteome</keyword>
<proteinExistence type="predicted"/>
<accession>A0A4U5LS11</accession>
<dbReference type="AlphaFoldDB" id="A0A4U5LS11"/>
<name>A0A4U5LS11_STECR</name>
<gene>
    <name evidence="1" type="ORF">L596_030199</name>
</gene>
<evidence type="ECO:0000313" key="1">
    <source>
        <dbReference type="EMBL" id="TKR58796.1"/>
    </source>
</evidence>
<dbReference type="Proteomes" id="UP000298663">
    <property type="component" value="Unassembled WGS sequence"/>
</dbReference>
<sequence>MPKFIFISVDGTSSGRRRHLCSEKMQMALDKDPLFEKVLFAEWMGFICYNVSGSDFRAVMVAKPNGPRRRRNAFKLKAPVPLHAY</sequence>
<organism evidence="1 2">
    <name type="scientific">Steinernema carpocapsae</name>
    <name type="common">Entomopathogenic nematode</name>
    <dbReference type="NCBI Taxonomy" id="34508"/>
    <lineage>
        <taxon>Eukaryota</taxon>
        <taxon>Metazoa</taxon>
        <taxon>Ecdysozoa</taxon>
        <taxon>Nematoda</taxon>
        <taxon>Chromadorea</taxon>
        <taxon>Rhabditida</taxon>
        <taxon>Tylenchina</taxon>
        <taxon>Panagrolaimomorpha</taxon>
        <taxon>Strongyloidoidea</taxon>
        <taxon>Steinernematidae</taxon>
        <taxon>Steinernema</taxon>
    </lineage>
</organism>
<dbReference type="EMBL" id="AZBU02000013">
    <property type="protein sequence ID" value="TKR58796.1"/>
    <property type="molecule type" value="Genomic_DNA"/>
</dbReference>
<comment type="caution">
    <text evidence="1">The sequence shown here is derived from an EMBL/GenBank/DDBJ whole genome shotgun (WGS) entry which is preliminary data.</text>
</comment>